<feature type="domain" description="Thioesterase" evidence="3">
    <location>
        <begin position="81"/>
        <end position="155"/>
    </location>
</feature>
<dbReference type="InterPro" id="IPR052723">
    <property type="entry name" value="Acyl-CoA_thioesterase_PaaI"/>
</dbReference>
<dbReference type="AlphaFoldDB" id="A0A7C9JIY3"/>
<protein>
    <submittedName>
        <fullName evidence="4">PaaI family thioesterase</fullName>
    </submittedName>
</protein>
<dbReference type="GO" id="GO:0016289">
    <property type="term" value="F:acyl-CoA hydrolase activity"/>
    <property type="evidence" value="ECO:0007669"/>
    <property type="project" value="UniProtKB-ARBA"/>
</dbReference>
<dbReference type="NCBIfam" id="TIGR00369">
    <property type="entry name" value="unchar_dom_1"/>
    <property type="match status" value="1"/>
</dbReference>
<keyword evidence="1" id="KW-0378">Hydrolase</keyword>
<comment type="caution">
    <text evidence="4">The sequence shown here is derived from an EMBL/GenBank/DDBJ whole genome shotgun (WGS) entry which is preliminary data.</text>
</comment>
<dbReference type="PANTHER" id="PTHR42856">
    <property type="entry name" value="ACYL-COENZYME A THIOESTERASE PAAI"/>
    <property type="match status" value="1"/>
</dbReference>
<evidence type="ECO:0000256" key="1">
    <source>
        <dbReference type="ARBA" id="ARBA00022801"/>
    </source>
</evidence>
<dbReference type="PANTHER" id="PTHR42856:SF1">
    <property type="entry name" value="ACYL-COENZYME A THIOESTERASE PAAI"/>
    <property type="match status" value="1"/>
</dbReference>
<dbReference type="SUPFAM" id="SSF54637">
    <property type="entry name" value="Thioesterase/thiol ester dehydrase-isomerase"/>
    <property type="match status" value="1"/>
</dbReference>
<dbReference type="Pfam" id="PF03061">
    <property type="entry name" value="4HBT"/>
    <property type="match status" value="1"/>
</dbReference>
<dbReference type="InterPro" id="IPR029069">
    <property type="entry name" value="HotDog_dom_sf"/>
</dbReference>
<name>A0A7C9JIY3_9BACT</name>
<reference evidence="4" key="1">
    <citation type="submission" date="2018-08" db="EMBL/GenBank/DDBJ databases">
        <title>Murine metabolic-syndrome-specific gut microbial biobank.</title>
        <authorList>
            <person name="Liu C."/>
        </authorList>
    </citation>
    <scope>NUCLEOTIDE SEQUENCE [LARGE SCALE GENOMIC DNA]</scope>
    <source>
        <strain evidence="4">Z82</strain>
    </source>
</reference>
<dbReference type="InterPro" id="IPR006683">
    <property type="entry name" value="Thioestr_dom"/>
</dbReference>
<gene>
    <name evidence="4" type="ORF">D1639_04285</name>
</gene>
<dbReference type="CDD" id="cd03443">
    <property type="entry name" value="PaaI_thioesterase"/>
    <property type="match status" value="1"/>
</dbReference>
<evidence type="ECO:0000313" key="4">
    <source>
        <dbReference type="EMBL" id="NBI34262.1"/>
    </source>
</evidence>
<feature type="compositionally biased region" description="Polar residues" evidence="2">
    <location>
        <begin position="16"/>
        <end position="29"/>
    </location>
</feature>
<feature type="region of interest" description="Disordered" evidence="2">
    <location>
        <begin position="1"/>
        <end position="29"/>
    </location>
</feature>
<accession>A0A7C9JIY3</accession>
<sequence>MTAGGMGSQPALPASRRTQQGCAERSSMTAMIPEGAPVETVRSIMEKDVFAARTVGCQIVEAAPGRGLCSMEVGPQHRNAMGNIMGGAIFTLADYALSIAANYGSEPTMSISCSIDFLSVSHGNVLYAEAALDKVGRTVVFGSVDITDDTGKLVARMIATCYK</sequence>
<dbReference type="Gene3D" id="3.10.129.10">
    <property type="entry name" value="Hotdog Thioesterase"/>
    <property type="match status" value="1"/>
</dbReference>
<proteinExistence type="predicted"/>
<evidence type="ECO:0000256" key="2">
    <source>
        <dbReference type="SAM" id="MobiDB-lite"/>
    </source>
</evidence>
<dbReference type="EMBL" id="QWKH01000020">
    <property type="protein sequence ID" value="NBI34262.1"/>
    <property type="molecule type" value="Genomic_DNA"/>
</dbReference>
<evidence type="ECO:0000259" key="3">
    <source>
        <dbReference type="Pfam" id="PF03061"/>
    </source>
</evidence>
<dbReference type="InterPro" id="IPR003736">
    <property type="entry name" value="PAAI_dom"/>
</dbReference>
<organism evidence="4">
    <name type="scientific">Muribaculaceae bacterium Z82</name>
    <dbReference type="NCBI Taxonomy" id="2304548"/>
    <lineage>
        <taxon>Bacteria</taxon>
        <taxon>Pseudomonadati</taxon>
        <taxon>Bacteroidota</taxon>
        <taxon>Bacteroidia</taxon>
        <taxon>Bacteroidales</taxon>
        <taxon>Muribaculaceae</taxon>
    </lineage>
</organism>